<dbReference type="InterPro" id="IPR008179">
    <property type="entry name" value="HisE"/>
</dbReference>
<comment type="subcellular location">
    <subcellularLocation>
        <location evidence="8">Cytoplasm</location>
    </subcellularLocation>
</comment>
<name>A0ABM8BPD4_9CREN</name>
<keyword evidence="4 8" id="KW-0547">Nucleotide-binding</keyword>
<comment type="catalytic activity">
    <reaction evidence="1 8">
        <text>1-(5-phospho-beta-D-ribosyl)-ATP + H2O = 1-(5-phospho-beta-D-ribosyl)-5'-AMP + diphosphate + H(+)</text>
        <dbReference type="Rhea" id="RHEA:22828"/>
        <dbReference type="ChEBI" id="CHEBI:15377"/>
        <dbReference type="ChEBI" id="CHEBI:15378"/>
        <dbReference type="ChEBI" id="CHEBI:33019"/>
        <dbReference type="ChEBI" id="CHEBI:59457"/>
        <dbReference type="ChEBI" id="CHEBI:73183"/>
        <dbReference type="EC" id="3.6.1.31"/>
    </reaction>
</comment>
<evidence type="ECO:0000256" key="4">
    <source>
        <dbReference type="ARBA" id="ARBA00022741"/>
    </source>
</evidence>
<protein>
    <recommendedName>
        <fullName evidence="8">Phosphoribosyl-ATP pyrophosphatase</fullName>
        <shortName evidence="8">PRA-PH</shortName>
        <ecNumber evidence="8">3.6.1.31</ecNumber>
    </recommendedName>
</protein>
<dbReference type="Pfam" id="PF01503">
    <property type="entry name" value="PRA-PH"/>
    <property type="match status" value="1"/>
</dbReference>
<keyword evidence="7 8" id="KW-0368">Histidine biosynthesis</keyword>
<dbReference type="Proteomes" id="UP001060771">
    <property type="component" value="Chromosome"/>
</dbReference>
<organism evidence="9 10">
    <name type="scientific">Vulcanisaeta souniana JCM 11219</name>
    <dbReference type="NCBI Taxonomy" id="1293586"/>
    <lineage>
        <taxon>Archaea</taxon>
        <taxon>Thermoproteota</taxon>
        <taxon>Thermoprotei</taxon>
        <taxon>Thermoproteales</taxon>
        <taxon>Thermoproteaceae</taxon>
        <taxon>Vulcanisaeta</taxon>
    </lineage>
</organism>
<dbReference type="NCBIfam" id="TIGR03188">
    <property type="entry name" value="histidine_hisI"/>
    <property type="match status" value="1"/>
</dbReference>
<dbReference type="PANTHER" id="PTHR42945:SF1">
    <property type="entry name" value="HISTIDINE BIOSYNTHESIS BIFUNCTIONAL PROTEIN HIS7"/>
    <property type="match status" value="1"/>
</dbReference>
<gene>
    <name evidence="8" type="primary">hisE</name>
    <name evidence="9" type="ORF">Vsou_19810</name>
</gene>
<evidence type="ECO:0000256" key="1">
    <source>
        <dbReference type="ARBA" id="ARBA00001460"/>
    </source>
</evidence>
<keyword evidence="6 8" id="KW-0067">ATP-binding</keyword>
<evidence type="ECO:0000313" key="10">
    <source>
        <dbReference type="Proteomes" id="UP001060771"/>
    </source>
</evidence>
<evidence type="ECO:0000256" key="3">
    <source>
        <dbReference type="ARBA" id="ARBA00022605"/>
    </source>
</evidence>
<keyword evidence="8" id="KW-0963">Cytoplasm</keyword>
<keyword evidence="10" id="KW-1185">Reference proteome</keyword>
<evidence type="ECO:0000256" key="2">
    <source>
        <dbReference type="ARBA" id="ARBA00005204"/>
    </source>
</evidence>
<dbReference type="GeneID" id="76207520"/>
<comment type="pathway">
    <text evidence="2 8">Amino-acid biosynthesis; L-histidine biosynthesis; L-histidine from 5-phospho-alpha-D-ribose 1-diphosphate: step 2/9.</text>
</comment>
<dbReference type="HAMAP" id="MF_01020">
    <property type="entry name" value="HisE"/>
    <property type="match status" value="1"/>
</dbReference>
<dbReference type="CDD" id="cd11534">
    <property type="entry name" value="NTP-PPase_HisIE_like"/>
    <property type="match status" value="1"/>
</dbReference>
<accession>A0ABM8BPD4</accession>
<dbReference type="EMBL" id="AP026830">
    <property type="protein sequence ID" value="BDR92888.1"/>
    <property type="molecule type" value="Genomic_DNA"/>
</dbReference>
<evidence type="ECO:0000256" key="5">
    <source>
        <dbReference type="ARBA" id="ARBA00022801"/>
    </source>
</evidence>
<evidence type="ECO:0000256" key="6">
    <source>
        <dbReference type="ARBA" id="ARBA00022840"/>
    </source>
</evidence>
<dbReference type="Gene3D" id="1.10.287.1080">
    <property type="entry name" value="MazG-like"/>
    <property type="match status" value="1"/>
</dbReference>
<dbReference type="EC" id="3.6.1.31" evidence="8"/>
<sequence>MVCQFLDELQRIIDERIEHGDSRSYTRMLVNGGVDLISKKVGEEAVEVVVAAMRDDRGWVVRETADLMYHLLVLLRFMGIKFDDICEELVNRHTARVGAHG</sequence>
<keyword evidence="5 8" id="KW-0378">Hydrolase</keyword>
<dbReference type="RefSeq" id="WP_188604060.1">
    <property type="nucleotide sequence ID" value="NZ_AP026830.1"/>
</dbReference>
<keyword evidence="3 8" id="KW-0028">Amino-acid biosynthesis</keyword>
<reference evidence="10" key="1">
    <citation type="submission" date="2022-09" db="EMBL/GenBank/DDBJ databases">
        <title>Complete genome sequence of Vulcanisaeta souniana.</title>
        <authorList>
            <person name="Kato S."/>
            <person name="Itoh T."/>
            <person name="Ohkuma M."/>
        </authorList>
    </citation>
    <scope>NUCLEOTIDE SEQUENCE [LARGE SCALE GENOMIC DNA]</scope>
    <source>
        <strain evidence="10">JCM 11219</strain>
    </source>
</reference>
<evidence type="ECO:0000313" key="9">
    <source>
        <dbReference type="EMBL" id="BDR92888.1"/>
    </source>
</evidence>
<dbReference type="InterPro" id="IPR021130">
    <property type="entry name" value="PRib-ATP_PPHydrolase-like"/>
</dbReference>
<evidence type="ECO:0000256" key="8">
    <source>
        <dbReference type="HAMAP-Rule" id="MF_01020"/>
    </source>
</evidence>
<comment type="similarity">
    <text evidence="8">Belongs to the PRA-PH family.</text>
</comment>
<dbReference type="SUPFAM" id="SSF101386">
    <property type="entry name" value="all-alpha NTP pyrophosphatases"/>
    <property type="match status" value="1"/>
</dbReference>
<evidence type="ECO:0000256" key="7">
    <source>
        <dbReference type="ARBA" id="ARBA00023102"/>
    </source>
</evidence>
<proteinExistence type="inferred from homology"/>
<dbReference type="PANTHER" id="PTHR42945">
    <property type="entry name" value="HISTIDINE BIOSYNTHESIS BIFUNCTIONAL PROTEIN"/>
    <property type="match status" value="1"/>
</dbReference>